<accession>A0A5J6NAW3</accession>
<dbReference type="Proteomes" id="UP000325797">
    <property type="component" value="Chromosome"/>
</dbReference>
<dbReference type="EMBL" id="CP042582">
    <property type="protein sequence ID" value="QEX25086.1"/>
    <property type="molecule type" value="Genomic_DNA"/>
</dbReference>
<name>A0A5J6NAW3_9PROT</name>
<evidence type="ECO:0000313" key="1">
    <source>
        <dbReference type="EMBL" id="QEX25086.1"/>
    </source>
</evidence>
<dbReference type="KEGG" id="hadh:FRZ61_50320"/>
<keyword evidence="2" id="KW-1185">Reference proteome</keyword>
<proteinExistence type="predicted"/>
<organism evidence="1 2">
    <name type="scientific">Hypericibacter adhaerens</name>
    <dbReference type="NCBI Taxonomy" id="2602016"/>
    <lineage>
        <taxon>Bacteria</taxon>
        <taxon>Pseudomonadati</taxon>
        <taxon>Pseudomonadota</taxon>
        <taxon>Alphaproteobacteria</taxon>
        <taxon>Rhodospirillales</taxon>
        <taxon>Dongiaceae</taxon>
        <taxon>Hypericibacter</taxon>
    </lineage>
</organism>
<sequence>MRLAALSALACVLGINGCVTNGPASPADPWIEPRGKYQSYHEFLASLFAEELRQRIVLGRINSGHGDAIGDCFADFVVAHTKPQDLKLLDAAARGEKATSKSIILEGTGALQQLSQQPKDVQRATLREYCPETVDKYGPEMGLYGDNLVAHADTSATVTEGYNPLDPNGTGQSSPATITAPAEARDRVIFDLGPCPERTGTLVLHFPTSTQTWDIRTWRDHSASDAFSEVFRIEKVVFEGKPSDGGDYRTTMDVVVQMEQLSDSKGWTKSSKFVFVRDPEYTSGTLDGKPMTDKQLAFMTDGMKETMEKGFEAGFQPVGGDGRMVLDLLDPKGVEIGKVYKVPARDIAQGFVIDERRNALAVPSDKRTDRQTYLAGLAEAQIGEATRRICETTPQTYYCGAALSFQVTPADNGSAPQRWNVVMDFSSTPPKALVRFRLSVEVDRQFCMRKASFINESAASSTRSDPLSMDVRLD</sequence>
<dbReference type="AlphaFoldDB" id="A0A5J6NAW3"/>
<gene>
    <name evidence="1" type="ORF">FRZ61_50320</name>
</gene>
<reference evidence="1 2" key="1">
    <citation type="submission" date="2019-08" db="EMBL/GenBank/DDBJ databases">
        <title>Hyperibacter terrae gen. nov., sp. nov. and Hyperibacter viscosus sp. nov., two new members in the family Rhodospirillaceae isolated from the rhizosphere of Hypericum perforatum.</title>
        <authorList>
            <person name="Noviana Z."/>
        </authorList>
    </citation>
    <scope>NUCLEOTIDE SEQUENCE [LARGE SCALE GENOMIC DNA]</scope>
    <source>
        <strain evidence="1 2">R5959</strain>
    </source>
</reference>
<evidence type="ECO:0000313" key="2">
    <source>
        <dbReference type="Proteomes" id="UP000325797"/>
    </source>
</evidence>
<protein>
    <submittedName>
        <fullName evidence="1">Uncharacterized protein</fullName>
    </submittedName>
</protein>